<feature type="transmembrane region" description="Helical" evidence="13">
    <location>
        <begin position="96"/>
        <end position="118"/>
    </location>
</feature>
<keyword evidence="7 13" id="KW-1133">Transmembrane helix</keyword>
<dbReference type="Pfam" id="PF13853">
    <property type="entry name" value="7tm_4"/>
    <property type="match status" value="1"/>
</dbReference>
<dbReference type="AlphaFoldDB" id="A0A6J1VUJ8"/>
<evidence type="ECO:0000259" key="14">
    <source>
        <dbReference type="PROSITE" id="PS50262"/>
    </source>
</evidence>
<protein>
    <recommendedName>
        <fullName evidence="13">Olfactory receptor</fullName>
    </recommendedName>
</protein>
<dbReference type="RefSeq" id="XP_026543644.1">
    <property type="nucleotide sequence ID" value="XM_026687859.1"/>
</dbReference>
<keyword evidence="8 12" id="KW-0297">G-protein coupled receptor</keyword>
<evidence type="ECO:0000256" key="10">
    <source>
        <dbReference type="ARBA" id="ARBA00023170"/>
    </source>
</evidence>
<keyword evidence="6 13" id="KW-0552">Olfaction</keyword>
<feature type="transmembrane region" description="Helical" evidence="13">
    <location>
        <begin position="138"/>
        <end position="156"/>
    </location>
</feature>
<feature type="transmembrane region" description="Helical" evidence="13">
    <location>
        <begin position="26"/>
        <end position="49"/>
    </location>
</feature>
<evidence type="ECO:0000256" key="4">
    <source>
        <dbReference type="ARBA" id="ARBA00022606"/>
    </source>
</evidence>
<comment type="function">
    <text evidence="1">Odorant receptor.</text>
</comment>
<dbReference type="GeneID" id="113425635"/>
<dbReference type="PRINTS" id="PR00237">
    <property type="entry name" value="GPCRRHODOPSN"/>
</dbReference>
<keyword evidence="11 12" id="KW-0807">Transducer</keyword>
<evidence type="ECO:0000256" key="9">
    <source>
        <dbReference type="ARBA" id="ARBA00023136"/>
    </source>
</evidence>
<organism evidence="15 16">
    <name type="scientific">Notechis scutatus</name>
    <name type="common">mainland tiger snake</name>
    <dbReference type="NCBI Taxonomy" id="8663"/>
    <lineage>
        <taxon>Eukaryota</taxon>
        <taxon>Metazoa</taxon>
        <taxon>Chordata</taxon>
        <taxon>Craniata</taxon>
        <taxon>Vertebrata</taxon>
        <taxon>Euteleostomi</taxon>
        <taxon>Lepidosauria</taxon>
        <taxon>Squamata</taxon>
        <taxon>Bifurcata</taxon>
        <taxon>Unidentata</taxon>
        <taxon>Episquamata</taxon>
        <taxon>Toxicofera</taxon>
        <taxon>Serpentes</taxon>
        <taxon>Colubroidea</taxon>
        <taxon>Elapidae</taxon>
        <taxon>Hydrophiinae</taxon>
        <taxon>Notechis</taxon>
    </lineage>
</organism>
<dbReference type="KEGG" id="nss:113425635"/>
<evidence type="ECO:0000256" key="3">
    <source>
        <dbReference type="ARBA" id="ARBA00022475"/>
    </source>
</evidence>
<dbReference type="GO" id="GO:0004930">
    <property type="term" value="F:G protein-coupled receptor activity"/>
    <property type="evidence" value="ECO:0007669"/>
    <property type="project" value="UniProtKB-KW"/>
</dbReference>
<evidence type="ECO:0000313" key="15">
    <source>
        <dbReference type="Proteomes" id="UP000504612"/>
    </source>
</evidence>
<name>A0A6J1VUJ8_9SAUR</name>
<dbReference type="Proteomes" id="UP000504612">
    <property type="component" value="Unplaced"/>
</dbReference>
<dbReference type="Gene3D" id="1.20.1070.10">
    <property type="entry name" value="Rhodopsin 7-helix transmembrane proteins"/>
    <property type="match status" value="1"/>
</dbReference>
<keyword evidence="9 13" id="KW-0472">Membrane</keyword>
<keyword evidence="5 12" id="KW-0812">Transmembrane</keyword>
<feature type="transmembrane region" description="Helical" evidence="13">
    <location>
        <begin position="194"/>
        <end position="218"/>
    </location>
</feature>
<dbReference type="PRINTS" id="PR00245">
    <property type="entry name" value="OLFACTORYR"/>
</dbReference>
<dbReference type="GO" id="GO:0005886">
    <property type="term" value="C:plasma membrane"/>
    <property type="evidence" value="ECO:0007669"/>
    <property type="project" value="UniProtKB-SubCell"/>
</dbReference>
<comment type="subcellular location">
    <subcellularLocation>
        <location evidence="2 13">Cell membrane</location>
        <topology evidence="2 13">Multi-pass membrane protein</topology>
    </subcellularLocation>
</comment>
<dbReference type="InterPro" id="IPR000725">
    <property type="entry name" value="Olfact_rcpt"/>
</dbReference>
<evidence type="ECO:0000313" key="16">
    <source>
        <dbReference type="RefSeq" id="XP_026543644.1"/>
    </source>
</evidence>
<dbReference type="GO" id="GO:0004984">
    <property type="term" value="F:olfactory receptor activity"/>
    <property type="evidence" value="ECO:0007669"/>
    <property type="project" value="InterPro"/>
</dbReference>
<evidence type="ECO:0000256" key="12">
    <source>
        <dbReference type="RuleBase" id="RU000688"/>
    </source>
</evidence>
<dbReference type="InterPro" id="IPR017452">
    <property type="entry name" value="GPCR_Rhodpsn_7TM"/>
</dbReference>
<dbReference type="PROSITE" id="PS00237">
    <property type="entry name" value="G_PROTEIN_RECEP_F1_1"/>
    <property type="match status" value="1"/>
</dbReference>
<keyword evidence="15" id="KW-1185">Reference proteome</keyword>
<keyword evidence="3 13" id="KW-1003">Cell membrane</keyword>
<feature type="transmembrane region" description="Helical" evidence="13">
    <location>
        <begin position="269"/>
        <end position="289"/>
    </location>
</feature>
<accession>A0A6J1VUJ8</accession>
<evidence type="ECO:0000256" key="7">
    <source>
        <dbReference type="ARBA" id="ARBA00022989"/>
    </source>
</evidence>
<sequence>MDNQTTVAYFLLLEFSKKWHLQMLHFFLFFVLYLSIVIANLLIISAVAIDNRLHSPMYWFLMNLALQDLGSVSVIVPKSMINSLIDTRHISYFGCVAQVFLFVSFAASDLSLLTVMAYDRYVAICNSLHYEMVMNWKACTEITILVWIISLLYGTLHTTGTFSILFCSNVVNQFFCEIPQLLKLSCSGFSLVEFGVIVVSIIVGLGCFTFIITSYVMIFKAVLKIPSEQGRQKALSTCIPHLTVVFMFLLTGFFAYLRPPSNTPSYLDFGLTVLYSLLPPLFNPIIYSLRNKNIKFVLYKIFKF</sequence>
<feature type="domain" description="G-protein coupled receptors family 1 profile" evidence="14">
    <location>
        <begin position="39"/>
        <end position="287"/>
    </location>
</feature>
<keyword evidence="10 12" id="KW-0675">Receptor</keyword>
<comment type="similarity">
    <text evidence="12">Belongs to the G-protein coupled receptor 1 family.</text>
</comment>
<dbReference type="SUPFAM" id="SSF81321">
    <property type="entry name" value="Family A G protein-coupled receptor-like"/>
    <property type="match status" value="1"/>
</dbReference>
<dbReference type="InterPro" id="IPR050516">
    <property type="entry name" value="Olfactory_GPCR"/>
</dbReference>
<dbReference type="FunFam" id="1.20.1070.10:FF:000037">
    <property type="entry name" value="Olfactory receptor"/>
    <property type="match status" value="1"/>
</dbReference>
<dbReference type="PROSITE" id="PS50262">
    <property type="entry name" value="G_PROTEIN_RECEP_F1_2"/>
    <property type="match status" value="1"/>
</dbReference>
<dbReference type="InterPro" id="IPR000276">
    <property type="entry name" value="GPCR_Rhodpsn"/>
</dbReference>
<evidence type="ECO:0000256" key="1">
    <source>
        <dbReference type="ARBA" id="ARBA00002936"/>
    </source>
</evidence>
<evidence type="ECO:0000256" key="2">
    <source>
        <dbReference type="ARBA" id="ARBA00004651"/>
    </source>
</evidence>
<evidence type="ECO:0000256" key="11">
    <source>
        <dbReference type="ARBA" id="ARBA00023224"/>
    </source>
</evidence>
<evidence type="ECO:0000256" key="6">
    <source>
        <dbReference type="ARBA" id="ARBA00022725"/>
    </source>
</evidence>
<dbReference type="CDD" id="cd15227">
    <property type="entry name" value="7tmA_OR14-like"/>
    <property type="match status" value="1"/>
</dbReference>
<evidence type="ECO:0000256" key="13">
    <source>
        <dbReference type="RuleBase" id="RU363047"/>
    </source>
</evidence>
<keyword evidence="4 13" id="KW-0716">Sensory transduction</keyword>
<proteinExistence type="inferred from homology"/>
<evidence type="ECO:0000256" key="5">
    <source>
        <dbReference type="ARBA" id="ARBA00022692"/>
    </source>
</evidence>
<feature type="transmembrane region" description="Helical" evidence="13">
    <location>
        <begin position="239"/>
        <end position="257"/>
    </location>
</feature>
<evidence type="ECO:0000256" key="8">
    <source>
        <dbReference type="ARBA" id="ARBA00023040"/>
    </source>
</evidence>
<dbReference type="PANTHER" id="PTHR26452">
    <property type="entry name" value="OLFACTORY RECEPTOR"/>
    <property type="match status" value="1"/>
</dbReference>
<gene>
    <name evidence="16" type="primary">LOC113425635</name>
</gene>
<reference evidence="16" key="1">
    <citation type="submission" date="2025-08" db="UniProtKB">
        <authorList>
            <consortium name="RefSeq"/>
        </authorList>
    </citation>
    <scope>IDENTIFICATION</scope>
</reference>